<dbReference type="FunFam" id="3.40.630.10:FF:000004">
    <property type="entry name" value="Probable cytosol aminopeptidase"/>
    <property type="match status" value="1"/>
</dbReference>
<keyword evidence="9" id="KW-0963">Cytoplasm</keyword>
<evidence type="ECO:0000256" key="3">
    <source>
        <dbReference type="ARBA" id="ARBA00009528"/>
    </source>
</evidence>
<dbReference type="EC" id="3.4.11.1" evidence="9"/>
<dbReference type="InterPro" id="IPR043472">
    <property type="entry name" value="Macro_dom-like"/>
</dbReference>
<dbReference type="GO" id="GO:0030145">
    <property type="term" value="F:manganese ion binding"/>
    <property type="evidence" value="ECO:0007669"/>
    <property type="project" value="UniProtKB-UniRule"/>
</dbReference>
<dbReference type="KEGG" id="ome:OLMES_3590"/>
<sequence length="514" mass="54997">MQIAINCIAIAKLSCHGDAMNYKLQGNLKKIQKTDCAVVTVDQSGNLSEFARQIDELTEGKLSATLKLGDMPSQAGNTLLIPIPEDKTVKRILVVATGEDEELNINRYKKCLESIYSAVNAANIKKLTLSLDGFDTLDKSDHWKLKALVESFEAKTYQFNEFKSKEAPPVKLKDITIRCAEDRVDTLDEALQTGIAVSQGVSVAKDLGNLPGNVCTPTYLAKQAKQFAKTNPEFTVTVLDEKEMKNLGMGSLLSVSAGSAEPAKLIIFEYQGGKASAAPHVLVGKGITFDTGGISLKPGEAMDEMKYDMCGAASVFGAMQAISQIKPKLNIVGIVAAAENMPSGTATKPGDIVTTMSGQTVEILNTDAEGRLVLCDALTYAEKFKPASVVDIATLTGACIIALGHHATGLMSNNESLADELLVAGEEAADKAWRLPLWDEYQSQLDSNFADMQNIGGRPAGTITAACFLARFTKKYPWAHLDIAGVAWNSGKNKGATGRPVPLLVSYLLNKLAA</sequence>
<dbReference type="NCBIfam" id="NF002073">
    <property type="entry name" value="PRK00913.1-2"/>
    <property type="match status" value="1"/>
</dbReference>
<dbReference type="PRINTS" id="PR00481">
    <property type="entry name" value="LAMNOPPTDASE"/>
</dbReference>
<comment type="catalytic activity">
    <reaction evidence="2 9">
        <text>Release of an N-terminal amino acid, preferentially leucine, but not glutamic or aspartic acids.</text>
        <dbReference type="EC" id="3.4.11.10"/>
    </reaction>
</comment>
<dbReference type="InterPro" id="IPR023042">
    <property type="entry name" value="Peptidase_M17_leu_NH2_pept"/>
</dbReference>
<dbReference type="Gene3D" id="3.40.220.10">
    <property type="entry name" value="Leucine Aminopeptidase, subunit E, domain 1"/>
    <property type="match status" value="1"/>
</dbReference>
<protein>
    <recommendedName>
        <fullName evidence="9">Probable cytosol aminopeptidase</fullName>
        <ecNumber evidence="9">3.4.11.1</ecNumber>
    </recommendedName>
    <alternativeName>
        <fullName evidence="9">Leucine aminopeptidase</fullName>
        <shortName evidence="9">LAP</shortName>
        <ecNumber evidence="9">3.4.11.10</ecNumber>
    </alternativeName>
    <alternativeName>
        <fullName evidence="9">Leucyl aminopeptidase</fullName>
    </alternativeName>
</protein>
<evidence type="ECO:0000256" key="8">
    <source>
        <dbReference type="ARBA" id="ARBA00023211"/>
    </source>
</evidence>
<reference evidence="11 12" key="1">
    <citation type="submission" date="2017-05" db="EMBL/GenBank/DDBJ databases">
        <title>Genomic insights into alkan degradation activity of Oleiphilus messinensis.</title>
        <authorList>
            <person name="Kozyavkin S.A."/>
            <person name="Slesarev A.I."/>
            <person name="Golyshin P.N."/>
            <person name="Korzhenkov A."/>
            <person name="Golyshina O.N."/>
            <person name="Toshchakov S.V."/>
        </authorList>
    </citation>
    <scope>NUCLEOTIDE SEQUENCE [LARGE SCALE GENOMIC DNA]</scope>
    <source>
        <strain evidence="11 12">ME102</strain>
    </source>
</reference>
<evidence type="ECO:0000313" key="11">
    <source>
        <dbReference type="EMBL" id="ARU57617.1"/>
    </source>
</evidence>
<dbReference type="PANTHER" id="PTHR11963:SF23">
    <property type="entry name" value="CYTOSOL AMINOPEPTIDASE"/>
    <property type="match status" value="1"/>
</dbReference>
<keyword evidence="8 9" id="KW-0464">Manganese</keyword>
<feature type="binding site" evidence="9">
    <location>
        <position position="308"/>
    </location>
    <ligand>
        <name>Mn(2+)</name>
        <dbReference type="ChEBI" id="CHEBI:29035"/>
        <label>2</label>
    </ligand>
</feature>
<dbReference type="CDD" id="cd00433">
    <property type="entry name" value="Peptidase_M17"/>
    <property type="match status" value="1"/>
</dbReference>
<evidence type="ECO:0000256" key="5">
    <source>
        <dbReference type="ARBA" id="ARBA00022670"/>
    </source>
</evidence>
<organism evidence="11 12">
    <name type="scientific">Oleiphilus messinensis</name>
    <dbReference type="NCBI Taxonomy" id="141451"/>
    <lineage>
        <taxon>Bacteria</taxon>
        <taxon>Pseudomonadati</taxon>
        <taxon>Pseudomonadota</taxon>
        <taxon>Gammaproteobacteria</taxon>
        <taxon>Oceanospirillales</taxon>
        <taxon>Oleiphilaceae</taxon>
        <taxon>Oleiphilus</taxon>
    </lineage>
</organism>
<dbReference type="EMBL" id="CP021425">
    <property type="protein sequence ID" value="ARU57617.1"/>
    <property type="molecule type" value="Genomic_DNA"/>
</dbReference>
<dbReference type="PANTHER" id="PTHR11963">
    <property type="entry name" value="LEUCINE AMINOPEPTIDASE-RELATED"/>
    <property type="match status" value="1"/>
</dbReference>
<keyword evidence="5 9" id="KW-0645">Protease</keyword>
<evidence type="ECO:0000259" key="10">
    <source>
        <dbReference type="PROSITE" id="PS00631"/>
    </source>
</evidence>
<feature type="active site" evidence="9">
    <location>
        <position position="297"/>
    </location>
</feature>
<evidence type="ECO:0000256" key="6">
    <source>
        <dbReference type="ARBA" id="ARBA00022723"/>
    </source>
</evidence>
<dbReference type="NCBIfam" id="NF002077">
    <property type="entry name" value="PRK00913.2-4"/>
    <property type="match status" value="1"/>
</dbReference>
<dbReference type="GO" id="GO:0006508">
    <property type="term" value="P:proteolysis"/>
    <property type="evidence" value="ECO:0007669"/>
    <property type="project" value="UniProtKB-KW"/>
</dbReference>
<evidence type="ECO:0000313" key="12">
    <source>
        <dbReference type="Proteomes" id="UP000196027"/>
    </source>
</evidence>
<gene>
    <name evidence="9" type="primary">pepA</name>
    <name evidence="11" type="ORF">OLMES_3590</name>
</gene>
<comment type="function">
    <text evidence="9">Presumably involved in the processing and regular turnover of intracellular proteins. Catalyzes the removal of unsubstituted N-terminal amino acids from various peptides.</text>
</comment>
<dbReference type="Pfam" id="PF00883">
    <property type="entry name" value="Peptidase_M17"/>
    <property type="match status" value="1"/>
</dbReference>
<dbReference type="NCBIfam" id="NF002074">
    <property type="entry name" value="PRK00913.1-4"/>
    <property type="match status" value="1"/>
</dbReference>
<dbReference type="PROSITE" id="PS00631">
    <property type="entry name" value="CYTOSOL_AP"/>
    <property type="match status" value="1"/>
</dbReference>
<dbReference type="AlphaFoldDB" id="A0A1Y0IAR7"/>
<keyword evidence="7 9" id="KW-0378">Hydrolase</keyword>
<comment type="similarity">
    <text evidence="3 9">Belongs to the peptidase M17 family.</text>
</comment>
<dbReference type="Pfam" id="PF02789">
    <property type="entry name" value="Peptidase_M17_N"/>
    <property type="match status" value="1"/>
</dbReference>
<dbReference type="EC" id="3.4.11.10" evidence="9"/>
<comment type="catalytic activity">
    <reaction evidence="1 9">
        <text>Release of an N-terminal amino acid, Xaa-|-Yaa-, in which Xaa is preferably Leu, but may be other amino acids including Pro although not Arg or Lys, and Yaa may be Pro. Amino acid amides and methyl esters are also readily hydrolyzed, but rates on arylamides are exceedingly low.</text>
        <dbReference type="EC" id="3.4.11.1"/>
    </reaction>
</comment>
<feature type="binding site" evidence="9">
    <location>
        <position position="369"/>
    </location>
    <ligand>
        <name>Mn(2+)</name>
        <dbReference type="ChEBI" id="CHEBI:29035"/>
        <label>1</label>
    </ligand>
</feature>
<evidence type="ECO:0000256" key="9">
    <source>
        <dbReference type="HAMAP-Rule" id="MF_00181"/>
    </source>
</evidence>
<evidence type="ECO:0000256" key="7">
    <source>
        <dbReference type="ARBA" id="ARBA00022801"/>
    </source>
</evidence>
<keyword evidence="6 9" id="KW-0479">Metal-binding</keyword>
<dbReference type="GO" id="GO:0005737">
    <property type="term" value="C:cytoplasm"/>
    <property type="evidence" value="ECO:0007669"/>
    <property type="project" value="UniProtKB-SubCell"/>
</dbReference>
<evidence type="ECO:0000256" key="1">
    <source>
        <dbReference type="ARBA" id="ARBA00000135"/>
    </source>
</evidence>
<feature type="binding site" evidence="9">
    <location>
        <position position="290"/>
    </location>
    <ligand>
        <name>Mn(2+)</name>
        <dbReference type="ChEBI" id="CHEBI:29035"/>
        <label>2</label>
    </ligand>
</feature>
<dbReference type="InterPro" id="IPR000819">
    <property type="entry name" value="Peptidase_M17_C"/>
</dbReference>
<dbReference type="Gene3D" id="3.40.630.10">
    <property type="entry name" value="Zn peptidases"/>
    <property type="match status" value="1"/>
</dbReference>
<feature type="binding site" evidence="9">
    <location>
        <position position="285"/>
    </location>
    <ligand>
        <name>Mn(2+)</name>
        <dbReference type="ChEBI" id="CHEBI:29035"/>
        <label>2</label>
    </ligand>
</feature>
<accession>A0A1Y0IAR7</accession>
<feature type="binding site" evidence="9">
    <location>
        <position position="369"/>
    </location>
    <ligand>
        <name>Mn(2+)</name>
        <dbReference type="ChEBI" id="CHEBI:29035"/>
        <label>2</label>
    </ligand>
</feature>
<feature type="binding site" evidence="9">
    <location>
        <position position="367"/>
    </location>
    <ligand>
        <name>Mn(2+)</name>
        <dbReference type="ChEBI" id="CHEBI:29035"/>
        <label>1</label>
    </ligand>
</feature>
<evidence type="ECO:0000256" key="2">
    <source>
        <dbReference type="ARBA" id="ARBA00000967"/>
    </source>
</evidence>
<dbReference type="NCBIfam" id="NF002083">
    <property type="entry name" value="PRK00913.3-5"/>
    <property type="match status" value="1"/>
</dbReference>
<dbReference type="InterPro" id="IPR011356">
    <property type="entry name" value="Leucine_aapep/pepB"/>
</dbReference>
<keyword evidence="4 9" id="KW-0031">Aminopeptidase</keyword>
<feature type="domain" description="Cytosol aminopeptidase" evidence="10">
    <location>
        <begin position="365"/>
        <end position="372"/>
    </location>
</feature>
<comment type="cofactor">
    <cofactor evidence="9">
        <name>Mn(2+)</name>
        <dbReference type="ChEBI" id="CHEBI:29035"/>
    </cofactor>
    <text evidence="9">Binds 2 manganese ions per subunit.</text>
</comment>
<dbReference type="Proteomes" id="UP000196027">
    <property type="component" value="Chromosome"/>
</dbReference>
<dbReference type="SUPFAM" id="SSF52949">
    <property type="entry name" value="Macro domain-like"/>
    <property type="match status" value="1"/>
</dbReference>
<dbReference type="SUPFAM" id="SSF53187">
    <property type="entry name" value="Zn-dependent exopeptidases"/>
    <property type="match status" value="1"/>
</dbReference>
<proteinExistence type="inferred from homology"/>
<dbReference type="InterPro" id="IPR008283">
    <property type="entry name" value="Peptidase_M17_N"/>
</dbReference>
<name>A0A1Y0IAR7_9GAMM</name>
<keyword evidence="12" id="KW-1185">Reference proteome</keyword>
<feature type="active site" evidence="9">
    <location>
        <position position="371"/>
    </location>
</feature>
<dbReference type="HAMAP" id="MF_00181">
    <property type="entry name" value="Cytosol_peptidase_M17"/>
    <property type="match status" value="1"/>
</dbReference>
<evidence type="ECO:0000256" key="4">
    <source>
        <dbReference type="ARBA" id="ARBA00022438"/>
    </source>
</evidence>
<comment type="subcellular location">
    <subcellularLocation>
        <location evidence="9">Cytoplasm</location>
    </subcellularLocation>
</comment>
<feature type="binding site" evidence="9">
    <location>
        <position position="290"/>
    </location>
    <ligand>
        <name>Mn(2+)</name>
        <dbReference type="ChEBI" id="CHEBI:29035"/>
        <label>1</label>
    </ligand>
</feature>
<dbReference type="GO" id="GO:0070006">
    <property type="term" value="F:metalloaminopeptidase activity"/>
    <property type="evidence" value="ECO:0007669"/>
    <property type="project" value="InterPro"/>
</dbReference>